<dbReference type="InterPro" id="IPR039657">
    <property type="entry name" value="Dimethylallyltransferase"/>
</dbReference>
<evidence type="ECO:0008006" key="7">
    <source>
        <dbReference type="Google" id="ProtNLM"/>
    </source>
</evidence>
<dbReference type="Gene3D" id="1.10.20.140">
    <property type="match status" value="1"/>
</dbReference>
<dbReference type="GO" id="GO:0005524">
    <property type="term" value="F:ATP binding"/>
    <property type="evidence" value="ECO:0007669"/>
    <property type="project" value="UniProtKB-KW"/>
</dbReference>
<gene>
    <name evidence="5" type="ORF">A3A08_00215</name>
</gene>
<evidence type="ECO:0000313" key="5">
    <source>
        <dbReference type="EMBL" id="OGZ22682.1"/>
    </source>
</evidence>
<accession>A0A1G2EAP7</accession>
<organism evidence="5 6">
    <name type="scientific">Candidatus Nealsonbacteria bacterium RIFCSPLOWO2_01_FULL_41_9</name>
    <dbReference type="NCBI Taxonomy" id="1801671"/>
    <lineage>
        <taxon>Bacteria</taxon>
        <taxon>Candidatus Nealsoniibacteriota</taxon>
    </lineage>
</organism>
<evidence type="ECO:0000256" key="3">
    <source>
        <dbReference type="ARBA" id="ARBA00022741"/>
    </source>
</evidence>
<dbReference type="AlphaFoldDB" id="A0A1G2EAP7"/>
<dbReference type="InterPro" id="IPR027417">
    <property type="entry name" value="P-loop_NTPase"/>
</dbReference>
<evidence type="ECO:0000313" key="6">
    <source>
        <dbReference type="Proteomes" id="UP000176406"/>
    </source>
</evidence>
<sequence>MAIAAINKIQKKNKIPILCGGTGFYIQAVADGILIPEVKPDWKLRKKLEKKSAKELYKMLKKLDPSRAKNIDKNNPRRLIRALEIVMKTKKAVPALKKNPLPYPILILGVKLSKKNLQERIKKRVDKMIKLGLEKEAKKFPLPVIGYQEWSLPNPKDSIIRHTIQYAKRQMTWFKRDTRIHWVKNYREAEKLIKKFL</sequence>
<comment type="caution">
    <text evidence="5">The sequence shown here is derived from an EMBL/GenBank/DDBJ whole genome shotgun (WGS) entry which is preliminary data.</text>
</comment>
<dbReference type="EMBL" id="MHMG01000038">
    <property type="protein sequence ID" value="OGZ22682.1"/>
    <property type="molecule type" value="Genomic_DNA"/>
</dbReference>
<dbReference type="Gene3D" id="3.40.50.300">
    <property type="entry name" value="P-loop containing nucleotide triphosphate hydrolases"/>
    <property type="match status" value="1"/>
</dbReference>
<name>A0A1G2EAP7_9BACT</name>
<keyword evidence="4" id="KW-0067">ATP-binding</keyword>
<evidence type="ECO:0000256" key="2">
    <source>
        <dbReference type="ARBA" id="ARBA00022679"/>
    </source>
</evidence>
<proteinExistence type="inferred from homology"/>
<protein>
    <recommendedName>
        <fullName evidence="7">tRNA dimethylallyltransferase</fullName>
    </recommendedName>
</protein>
<comment type="similarity">
    <text evidence="1">Belongs to the IPP transferase family.</text>
</comment>
<dbReference type="GO" id="GO:0006400">
    <property type="term" value="P:tRNA modification"/>
    <property type="evidence" value="ECO:0007669"/>
    <property type="project" value="TreeGrafter"/>
</dbReference>
<keyword evidence="3" id="KW-0547">Nucleotide-binding</keyword>
<dbReference type="GO" id="GO:0052381">
    <property type="term" value="F:tRNA dimethylallyltransferase activity"/>
    <property type="evidence" value="ECO:0007669"/>
    <property type="project" value="TreeGrafter"/>
</dbReference>
<dbReference type="PANTHER" id="PTHR11088:SF60">
    <property type="entry name" value="TRNA DIMETHYLALLYLTRANSFERASE"/>
    <property type="match status" value="1"/>
</dbReference>
<keyword evidence="2" id="KW-0808">Transferase</keyword>
<evidence type="ECO:0000256" key="4">
    <source>
        <dbReference type="ARBA" id="ARBA00022840"/>
    </source>
</evidence>
<dbReference type="PANTHER" id="PTHR11088">
    <property type="entry name" value="TRNA DIMETHYLALLYLTRANSFERASE"/>
    <property type="match status" value="1"/>
</dbReference>
<dbReference type="Pfam" id="PF01715">
    <property type="entry name" value="IPPT"/>
    <property type="match status" value="1"/>
</dbReference>
<evidence type="ECO:0000256" key="1">
    <source>
        <dbReference type="ARBA" id="ARBA00005842"/>
    </source>
</evidence>
<reference evidence="5 6" key="1">
    <citation type="journal article" date="2016" name="Nat. Commun.">
        <title>Thousands of microbial genomes shed light on interconnected biogeochemical processes in an aquifer system.</title>
        <authorList>
            <person name="Anantharaman K."/>
            <person name="Brown C.T."/>
            <person name="Hug L.A."/>
            <person name="Sharon I."/>
            <person name="Castelle C.J."/>
            <person name="Probst A.J."/>
            <person name="Thomas B.C."/>
            <person name="Singh A."/>
            <person name="Wilkins M.J."/>
            <person name="Karaoz U."/>
            <person name="Brodie E.L."/>
            <person name="Williams K.H."/>
            <person name="Hubbard S.S."/>
            <person name="Banfield J.F."/>
        </authorList>
    </citation>
    <scope>NUCLEOTIDE SEQUENCE [LARGE SCALE GENOMIC DNA]</scope>
</reference>
<dbReference type="Proteomes" id="UP000176406">
    <property type="component" value="Unassembled WGS sequence"/>
</dbReference>